<feature type="binding site" evidence="7">
    <location>
        <position position="186"/>
    </location>
    <ligand>
        <name>L-glutamate</name>
        <dbReference type="ChEBI" id="CHEBI:29985"/>
    </ligand>
</feature>
<dbReference type="HAMAP" id="MF_01428">
    <property type="entry name" value="Glu_Q_tRNA_synth"/>
    <property type="match status" value="1"/>
</dbReference>
<evidence type="ECO:0000256" key="4">
    <source>
        <dbReference type="ARBA" id="ARBA00022833"/>
    </source>
</evidence>
<evidence type="ECO:0000256" key="1">
    <source>
        <dbReference type="ARBA" id="ARBA00022598"/>
    </source>
</evidence>
<feature type="binding site" evidence="7">
    <location>
        <begin position="7"/>
        <end position="11"/>
    </location>
    <ligand>
        <name>L-glutamate</name>
        <dbReference type="ChEBI" id="CHEBI:29985"/>
    </ligand>
</feature>
<protein>
    <recommendedName>
        <fullName evidence="7">Glutamyl-Q tRNA(Asp) synthetase</fullName>
        <shortName evidence="7">Glu-Q-RSs</shortName>
        <ecNumber evidence="7">6.1.1.-</ecNumber>
    </recommendedName>
</protein>
<keyword evidence="3 7" id="KW-0547">Nucleotide-binding</keyword>
<dbReference type="AlphaFoldDB" id="A0A3L8PWQ1"/>
<dbReference type="RefSeq" id="WP_121839455.1">
    <property type="nucleotide sequence ID" value="NZ_ML014789.1"/>
</dbReference>
<dbReference type="GO" id="GO:0004818">
    <property type="term" value="F:glutamate-tRNA ligase activity"/>
    <property type="evidence" value="ECO:0007669"/>
    <property type="project" value="TreeGrafter"/>
</dbReference>
<dbReference type="GO" id="GO:0005524">
    <property type="term" value="F:ATP binding"/>
    <property type="evidence" value="ECO:0007669"/>
    <property type="project" value="UniProtKB-KW"/>
</dbReference>
<comment type="similarity">
    <text evidence="7">Belongs to the class-I aminoacyl-tRNA synthetase family. GluQ subfamily.</text>
</comment>
<dbReference type="Pfam" id="PF00749">
    <property type="entry name" value="tRNA-synt_1c"/>
    <property type="match status" value="1"/>
</dbReference>
<dbReference type="InterPro" id="IPR020058">
    <property type="entry name" value="Glu/Gln-tRNA-synth_Ib_cat-dom"/>
</dbReference>
<dbReference type="InterPro" id="IPR022380">
    <property type="entry name" value="Glu-Q_tRNA(Asp)_Synthase"/>
</dbReference>
<dbReference type="PRINTS" id="PR00987">
    <property type="entry name" value="TRNASYNTHGLU"/>
</dbReference>
<feature type="domain" description="Glutamyl/glutaminyl-tRNA synthetase class Ib catalytic" evidence="9">
    <location>
        <begin position="7"/>
        <end position="236"/>
    </location>
</feature>
<dbReference type="GO" id="GO:0008270">
    <property type="term" value="F:zinc ion binding"/>
    <property type="evidence" value="ECO:0007669"/>
    <property type="project" value="UniProtKB-UniRule"/>
</dbReference>
<dbReference type="FunFam" id="3.40.50.620:FF:000093">
    <property type="entry name" value="Glutamyl-Q tRNA(Asp) synthetase"/>
    <property type="match status" value="1"/>
</dbReference>
<keyword evidence="8" id="KW-0648">Protein biosynthesis</keyword>
<feature type="short sequence motif" description="'KMSKS' region" evidence="7">
    <location>
        <begin position="224"/>
        <end position="228"/>
    </location>
</feature>
<feature type="binding site" evidence="7">
    <location>
        <position position="227"/>
    </location>
    <ligand>
        <name>ATP</name>
        <dbReference type="ChEBI" id="CHEBI:30616"/>
    </ligand>
</feature>
<organism evidence="10 11">
    <name type="scientific">Parashewanella curva</name>
    <dbReference type="NCBI Taxonomy" id="2338552"/>
    <lineage>
        <taxon>Bacteria</taxon>
        <taxon>Pseudomonadati</taxon>
        <taxon>Pseudomonadota</taxon>
        <taxon>Gammaproteobacteria</taxon>
        <taxon>Alteromonadales</taxon>
        <taxon>Shewanellaceae</taxon>
        <taxon>Parashewanella</taxon>
    </lineage>
</organism>
<dbReference type="InterPro" id="IPR014729">
    <property type="entry name" value="Rossmann-like_a/b/a_fold"/>
</dbReference>
<keyword evidence="6 7" id="KW-0030">Aminoacyl-tRNA synthetase</keyword>
<dbReference type="OrthoDB" id="9807503at2"/>
<feature type="binding site" evidence="7">
    <location>
        <position position="113"/>
    </location>
    <ligand>
        <name>Zn(2+)</name>
        <dbReference type="ChEBI" id="CHEBI:29105"/>
    </ligand>
</feature>
<feature type="binding site" evidence="7">
    <location>
        <position position="43"/>
    </location>
    <ligand>
        <name>L-glutamate</name>
        <dbReference type="ChEBI" id="CHEBI:29985"/>
    </ligand>
</feature>
<dbReference type="PANTHER" id="PTHR43311:SF1">
    <property type="entry name" value="GLUTAMYL-Q TRNA(ASP) SYNTHETASE"/>
    <property type="match status" value="1"/>
</dbReference>
<dbReference type="Gene3D" id="3.40.50.620">
    <property type="entry name" value="HUPs"/>
    <property type="match status" value="1"/>
</dbReference>
<feature type="binding site" evidence="7">
    <location>
        <position position="101"/>
    </location>
    <ligand>
        <name>Zn(2+)</name>
        <dbReference type="ChEBI" id="CHEBI:29105"/>
    </ligand>
</feature>
<dbReference type="InterPro" id="IPR000924">
    <property type="entry name" value="Glu/Gln-tRNA-synth"/>
</dbReference>
<evidence type="ECO:0000259" key="9">
    <source>
        <dbReference type="Pfam" id="PF00749"/>
    </source>
</evidence>
<dbReference type="NCBIfam" id="NF004314">
    <property type="entry name" value="PRK05710.1-3"/>
    <property type="match status" value="1"/>
</dbReference>
<dbReference type="EMBL" id="QZEI01000040">
    <property type="protein sequence ID" value="RLV59219.1"/>
    <property type="molecule type" value="Genomic_DNA"/>
</dbReference>
<keyword evidence="11" id="KW-1185">Reference proteome</keyword>
<dbReference type="PANTHER" id="PTHR43311">
    <property type="entry name" value="GLUTAMATE--TRNA LIGASE"/>
    <property type="match status" value="1"/>
</dbReference>
<evidence type="ECO:0000256" key="8">
    <source>
        <dbReference type="RuleBase" id="RU363037"/>
    </source>
</evidence>
<comment type="cofactor">
    <cofactor evidence="7">
        <name>Zn(2+)</name>
        <dbReference type="ChEBI" id="CHEBI:29105"/>
    </cofactor>
    <text evidence="7">Binds 1 zinc ion per subunit.</text>
</comment>
<dbReference type="GO" id="GO:0005829">
    <property type="term" value="C:cytosol"/>
    <property type="evidence" value="ECO:0007669"/>
    <property type="project" value="TreeGrafter"/>
</dbReference>
<sequence length="286" mass="31846">MSPYIGRFAPSPSGSLHFGSLVAALGSYLRARSLKGQWLLRMEDIDPPREVKGAADDILRTLEAFGLHWDGSVLYQSQRVDAYQQALNELLQHQQAYYCQCTRKMVREMGGIYNGRCRQHMISHGAIRLHNTQGVALFSDELKGEVKVDADFAEEDFIIKRSDGLYAYQLAVVLDDAHQGITEVVRGSDLLEATCRQLSLYQTLDLTAPKWLHLPLACTQPNFKLSKQNAATAVDVNPPQKSLSQALAFLGQPKVDLSGDIEIMLAQAVEQFRLDAITKENEILIG</sequence>
<feature type="binding site" evidence="7">
    <location>
        <position position="99"/>
    </location>
    <ligand>
        <name>Zn(2+)</name>
        <dbReference type="ChEBI" id="CHEBI:29105"/>
    </ligand>
</feature>
<evidence type="ECO:0000256" key="3">
    <source>
        <dbReference type="ARBA" id="ARBA00022741"/>
    </source>
</evidence>
<evidence type="ECO:0000256" key="5">
    <source>
        <dbReference type="ARBA" id="ARBA00022840"/>
    </source>
</evidence>
<keyword evidence="4 7" id="KW-0862">Zinc</keyword>
<feature type="short sequence motif" description="'HIGH' region" evidence="7">
    <location>
        <begin position="10"/>
        <end position="20"/>
    </location>
</feature>
<comment type="caution">
    <text evidence="10">The sequence shown here is derived from an EMBL/GenBank/DDBJ whole genome shotgun (WGS) entry which is preliminary data.</text>
</comment>
<gene>
    <name evidence="7" type="primary">gluQ</name>
    <name evidence="10" type="ORF">D5018_13130</name>
</gene>
<accession>A0A3L8PWQ1</accession>
<comment type="function">
    <text evidence="7">Catalyzes the tRNA-independent activation of glutamate in presence of ATP and the subsequent transfer of glutamate onto a tRNA(Asp). Glutamate is transferred on the 2-amino-5-(4,5-dihydroxy-2-cyclopenten-1-yl) moiety of the queuosine in the wobble position of the QUC anticodon.</text>
</comment>
<feature type="binding site" evidence="7">
    <location>
        <position position="117"/>
    </location>
    <ligand>
        <name>Zn(2+)</name>
        <dbReference type="ChEBI" id="CHEBI:29105"/>
    </ligand>
</feature>
<reference evidence="10 11" key="1">
    <citation type="submission" date="2018-09" db="EMBL/GenBank/DDBJ databases">
        <title>Phylogeny of the Shewanellaceae, and recommendation for two new genera, Pseudoshewanella and Parashewanella.</title>
        <authorList>
            <person name="Wang G."/>
        </authorList>
    </citation>
    <scope>NUCLEOTIDE SEQUENCE [LARGE SCALE GENOMIC DNA]</scope>
    <source>
        <strain evidence="10 11">C51</strain>
    </source>
</reference>
<feature type="binding site" evidence="7">
    <location>
        <position position="168"/>
    </location>
    <ligand>
        <name>L-glutamate</name>
        <dbReference type="ChEBI" id="CHEBI:29985"/>
    </ligand>
</feature>
<dbReference type="EC" id="6.1.1.-" evidence="7"/>
<evidence type="ECO:0000256" key="2">
    <source>
        <dbReference type="ARBA" id="ARBA00022723"/>
    </source>
</evidence>
<dbReference type="InterPro" id="IPR049940">
    <property type="entry name" value="GluQ/Sye"/>
</dbReference>
<keyword evidence="5 7" id="KW-0067">ATP-binding</keyword>
<dbReference type="SUPFAM" id="SSF52374">
    <property type="entry name" value="Nucleotidylyl transferase"/>
    <property type="match status" value="1"/>
</dbReference>
<dbReference type="Proteomes" id="UP000281474">
    <property type="component" value="Unassembled WGS sequence"/>
</dbReference>
<dbReference type="GO" id="GO:0006400">
    <property type="term" value="P:tRNA modification"/>
    <property type="evidence" value="ECO:0007669"/>
    <property type="project" value="InterPro"/>
</dbReference>
<dbReference type="GO" id="GO:0006424">
    <property type="term" value="P:glutamyl-tRNA aminoacylation"/>
    <property type="evidence" value="ECO:0007669"/>
    <property type="project" value="InterPro"/>
</dbReference>
<keyword evidence="2 7" id="KW-0479">Metal-binding</keyword>
<name>A0A3L8PWQ1_9GAMM</name>
<evidence type="ECO:0000313" key="11">
    <source>
        <dbReference type="Proteomes" id="UP000281474"/>
    </source>
</evidence>
<evidence type="ECO:0000256" key="6">
    <source>
        <dbReference type="ARBA" id="ARBA00023146"/>
    </source>
</evidence>
<evidence type="ECO:0000256" key="7">
    <source>
        <dbReference type="HAMAP-Rule" id="MF_01428"/>
    </source>
</evidence>
<proteinExistence type="inferred from homology"/>
<keyword evidence="1 7" id="KW-0436">Ligase</keyword>
<evidence type="ECO:0000313" key="10">
    <source>
        <dbReference type="EMBL" id="RLV59219.1"/>
    </source>
</evidence>
<dbReference type="NCBIfam" id="TIGR03838">
    <property type="entry name" value="queuosine_YadB"/>
    <property type="match status" value="1"/>
</dbReference>